<keyword evidence="3 10" id="KW-0812">Transmembrane</keyword>
<protein>
    <recommendedName>
        <fullName evidence="11">Olfactory receptor</fullName>
    </recommendedName>
</protein>
<dbReference type="EMBL" id="DYDO01000008">
    <property type="protein sequence ID" value="DBA18922.1"/>
    <property type="molecule type" value="Genomic_DNA"/>
</dbReference>
<dbReference type="CDD" id="cd13954">
    <property type="entry name" value="7tmA_OR"/>
    <property type="match status" value="1"/>
</dbReference>
<feature type="transmembrane region" description="Helical" evidence="11">
    <location>
        <begin position="240"/>
        <end position="258"/>
    </location>
</feature>
<reference evidence="13" key="1">
    <citation type="thesis" date="2020" institute="ProQuest LLC" country="789 East Eisenhower Parkway, Ann Arbor, MI, USA">
        <title>Comparative Genomics and Chromosome Evolution.</title>
        <authorList>
            <person name="Mudd A.B."/>
        </authorList>
    </citation>
    <scope>NUCLEOTIDE SEQUENCE</scope>
    <source>
        <strain evidence="13">1538</strain>
        <tissue evidence="13">Blood</tissue>
    </source>
</reference>
<dbReference type="SUPFAM" id="SSF81321">
    <property type="entry name" value="Family A G protein-coupled receptor-like"/>
    <property type="match status" value="1"/>
</dbReference>
<gene>
    <name evidence="13" type="ORF">GDO54_014815</name>
</gene>
<keyword evidence="9 10" id="KW-0807">Transducer</keyword>
<feature type="domain" description="G-protein coupled receptors family 1 profile" evidence="12">
    <location>
        <begin position="39"/>
        <end position="287"/>
    </location>
</feature>
<feature type="transmembrane region" description="Helical" evidence="11">
    <location>
        <begin position="128"/>
        <end position="149"/>
    </location>
</feature>
<evidence type="ECO:0000256" key="6">
    <source>
        <dbReference type="ARBA" id="ARBA00023040"/>
    </source>
</evidence>
<name>A0AAV3A6R8_PYXAD</name>
<feature type="transmembrane region" description="Helical" evidence="11">
    <location>
        <begin position="270"/>
        <end position="289"/>
    </location>
</feature>
<sequence length="305" mass="34687">MGNQTYLSEFILLDLSDLSDFQIPVFLLFFFTYVAALAGNILIIFLVVTDSHLQTPMYFFLGNLSVLDIFTASFSTSHLLFDIFTGNRLLLHSTCIAQVFFLDWFAYTEVFLLAVMSYDRYVAICHPLHYTTMISTYLCIQLASIIWVIGSLCSLAHTLSALSLDFCGSTTIPGLFCELYQLIQLSCSDTFLSDLLVFLISINLGGIAFSSTFLSYIYIFKTILRIKLKESRTKAFSTCSSHLTVVILFYGTYIFNYFHPNTEKFPVERLVSAVYTLFTPFLNPLIYSLRNSELRGAVRRALVRL</sequence>
<dbReference type="AlphaFoldDB" id="A0AAV3A6R8"/>
<feature type="transmembrane region" description="Helical" evidence="11">
    <location>
        <begin position="60"/>
        <end position="84"/>
    </location>
</feature>
<comment type="subcellular location">
    <subcellularLocation>
        <location evidence="1 11">Cell membrane</location>
        <topology evidence="1 11">Multi-pass membrane protein</topology>
    </subcellularLocation>
</comment>
<keyword evidence="5 11" id="KW-1133">Transmembrane helix</keyword>
<evidence type="ECO:0000259" key="12">
    <source>
        <dbReference type="PROSITE" id="PS50262"/>
    </source>
</evidence>
<dbReference type="PROSITE" id="PS00237">
    <property type="entry name" value="G_PROTEIN_RECEP_F1_1"/>
    <property type="match status" value="1"/>
</dbReference>
<keyword evidence="11" id="KW-0716">Sensory transduction</keyword>
<dbReference type="Gene3D" id="1.20.1070.10">
    <property type="entry name" value="Rhodopsin 7-helix transmembrane proteins"/>
    <property type="match status" value="1"/>
</dbReference>
<dbReference type="Pfam" id="PF13853">
    <property type="entry name" value="7tm_4"/>
    <property type="match status" value="1"/>
</dbReference>
<feature type="transmembrane region" description="Helical" evidence="11">
    <location>
        <begin position="23"/>
        <end position="48"/>
    </location>
</feature>
<keyword evidence="8 10" id="KW-0675">Receptor</keyword>
<dbReference type="InterPro" id="IPR000725">
    <property type="entry name" value="Olfact_rcpt"/>
</dbReference>
<dbReference type="GO" id="GO:0004930">
    <property type="term" value="F:G protein-coupled receptor activity"/>
    <property type="evidence" value="ECO:0007669"/>
    <property type="project" value="UniProtKB-KW"/>
</dbReference>
<evidence type="ECO:0000313" key="14">
    <source>
        <dbReference type="Proteomes" id="UP001181693"/>
    </source>
</evidence>
<proteinExistence type="inferred from homology"/>
<evidence type="ECO:0000256" key="5">
    <source>
        <dbReference type="ARBA" id="ARBA00022989"/>
    </source>
</evidence>
<keyword evidence="6 10" id="KW-0297">G-protein coupled receptor</keyword>
<feature type="transmembrane region" description="Helical" evidence="11">
    <location>
        <begin position="195"/>
        <end position="219"/>
    </location>
</feature>
<dbReference type="GO" id="GO:0005886">
    <property type="term" value="C:plasma membrane"/>
    <property type="evidence" value="ECO:0007669"/>
    <property type="project" value="UniProtKB-SubCell"/>
</dbReference>
<evidence type="ECO:0000256" key="8">
    <source>
        <dbReference type="ARBA" id="ARBA00023170"/>
    </source>
</evidence>
<dbReference type="PRINTS" id="PR00245">
    <property type="entry name" value="OLFACTORYR"/>
</dbReference>
<dbReference type="InterPro" id="IPR050516">
    <property type="entry name" value="Olfactory_GPCR"/>
</dbReference>
<evidence type="ECO:0000256" key="9">
    <source>
        <dbReference type="ARBA" id="ARBA00023224"/>
    </source>
</evidence>
<organism evidence="13 14">
    <name type="scientific">Pyxicephalus adspersus</name>
    <name type="common">African bullfrog</name>
    <dbReference type="NCBI Taxonomy" id="30357"/>
    <lineage>
        <taxon>Eukaryota</taxon>
        <taxon>Metazoa</taxon>
        <taxon>Chordata</taxon>
        <taxon>Craniata</taxon>
        <taxon>Vertebrata</taxon>
        <taxon>Euteleostomi</taxon>
        <taxon>Amphibia</taxon>
        <taxon>Batrachia</taxon>
        <taxon>Anura</taxon>
        <taxon>Neobatrachia</taxon>
        <taxon>Ranoidea</taxon>
        <taxon>Pyxicephalidae</taxon>
        <taxon>Pyxicephalinae</taxon>
        <taxon>Pyxicephalus</taxon>
    </lineage>
</organism>
<comment type="caution">
    <text evidence="13">The sequence shown here is derived from an EMBL/GenBank/DDBJ whole genome shotgun (WGS) entry which is preliminary data.</text>
</comment>
<dbReference type="InterPro" id="IPR017452">
    <property type="entry name" value="GPCR_Rhodpsn_7TM"/>
</dbReference>
<evidence type="ECO:0000256" key="10">
    <source>
        <dbReference type="RuleBase" id="RU000688"/>
    </source>
</evidence>
<comment type="similarity">
    <text evidence="10">Belongs to the G-protein coupled receptor 1 family.</text>
</comment>
<keyword evidence="7 11" id="KW-0472">Membrane</keyword>
<accession>A0AAV3A6R8</accession>
<evidence type="ECO:0000256" key="2">
    <source>
        <dbReference type="ARBA" id="ARBA00022475"/>
    </source>
</evidence>
<evidence type="ECO:0000313" key="13">
    <source>
        <dbReference type="EMBL" id="DBA18922.1"/>
    </source>
</evidence>
<evidence type="ECO:0000256" key="4">
    <source>
        <dbReference type="ARBA" id="ARBA00022725"/>
    </source>
</evidence>
<keyword evidence="2 11" id="KW-1003">Cell membrane</keyword>
<dbReference type="Proteomes" id="UP001181693">
    <property type="component" value="Unassembled WGS sequence"/>
</dbReference>
<dbReference type="FunFam" id="1.20.1070.10:FF:000015">
    <property type="entry name" value="Olfactory receptor"/>
    <property type="match status" value="1"/>
</dbReference>
<dbReference type="PRINTS" id="PR00237">
    <property type="entry name" value="GPCRRHODOPSN"/>
</dbReference>
<evidence type="ECO:0000256" key="3">
    <source>
        <dbReference type="ARBA" id="ARBA00022692"/>
    </source>
</evidence>
<dbReference type="InterPro" id="IPR000276">
    <property type="entry name" value="GPCR_Rhodpsn"/>
</dbReference>
<evidence type="ECO:0000256" key="7">
    <source>
        <dbReference type="ARBA" id="ARBA00023136"/>
    </source>
</evidence>
<keyword evidence="14" id="KW-1185">Reference proteome</keyword>
<dbReference type="GO" id="GO:0004984">
    <property type="term" value="F:olfactory receptor activity"/>
    <property type="evidence" value="ECO:0007669"/>
    <property type="project" value="InterPro"/>
</dbReference>
<evidence type="ECO:0000256" key="11">
    <source>
        <dbReference type="RuleBase" id="RU363047"/>
    </source>
</evidence>
<dbReference type="PANTHER" id="PTHR26452">
    <property type="entry name" value="OLFACTORY RECEPTOR"/>
    <property type="match status" value="1"/>
</dbReference>
<dbReference type="PROSITE" id="PS50262">
    <property type="entry name" value="G_PROTEIN_RECEP_F1_2"/>
    <property type="match status" value="1"/>
</dbReference>
<evidence type="ECO:0000256" key="1">
    <source>
        <dbReference type="ARBA" id="ARBA00004651"/>
    </source>
</evidence>
<feature type="transmembrane region" description="Helical" evidence="11">
    <location>
        <begin position="96"/>
        <end position="116"/>
    </location>
</feature>
<keyword evidence="4 11" id="KW-0552">Olfaction</keyword>